<keyword evidence="2" id="KW-1185">Reference proteome</keyword>
<comment type="caution">
    <text evidence="1">The sequence shown here is derived from an EMBL/GenBank/DDBJ whole genome shotgun (WGS) entry which is preliminary data.</text>
</comment>
<dbReference type="EMBL" id="JACXVP010000003">
    <property type="protein sequence ID" value="KAG5616835.1"/>
    <property type="molecule type" value="Genomic_DNA"/>
</dbReference>
<proteinExistence type="predicted"/>
<name>A0A9J5ZXM5_SOLCO</name>
<evidence type="ECO:0000313" key="2">
    <source>
        <dbReference type="Proteomes" id="UP000824120"/>
    </source>
</evidence>
<sequence>MRGTSIVHLTALFYEYAYKTTANPFEQNSCKLGSVVLEGHEMKSNLKILCQFTLKTIELSNCSSIYDKSTQFNSGCYLRQQAHIGIFFSRDKLNNRIASHHYCLNII</sequence>
<accession>A0A9J5ZXM5</accession>
<organism evidence="1 2">
    <name type="scientific">Solanum commersonii</name>
    <name type="common">Commerson's wild potato</name>
    <name type="synonym">Commerson's nightshade</name>
    <dbReference type="NCBI Taxonomy" id="4109"/>
    <lineage>
        <taxon>Eukaryota</taxon>
        <taxon>Viridiplantae</taxon>
        <taxon>Streptophyta</taxon>
        <taxon>Embryophyta</taxon>
        <taxon>Tracheophyta</taxon>
        <taxon>Spermatophyta</taxon>
        <taxon>Magnoliopsida</taxon>
        <taxon>eudicotyledons</taxon>
        <taxon>Gunneridae</taxon>
        <taxon>Pentapetalae</taxon>
        <taxon>asterids</taxon>
        <taxon>lamiids</taxon>
        <taxon>Solanales</taxon>
        <taxon>Solanaceae</taxon>
        <taxon>Solanoideae</taxon>
        <taxon>Solaneae</taxon>
        <taxon>Solanum</taxon>
    </lineage>
</organism>
<gene>
    <name evidence="1" type="ORF">H5410_016659</name>
</gene>
<reference evidence="1 2" key="1">
    <citation type="submission" date="2020-09" db="EMBL/GenBank/DDBJ databases">
        <title>De no assembly of potato wild relative species, Solanum commersonii.</title>
        <authorList>
            <person name="Cho K."/>
        </authorList>
    </citation>
    <scope>NUCLEOTIDE SEQUENCE [LARGE SCALE GENOMIC DNA]</scope>
    <source>
        <strain evidence="1">LZ3.2</strain>
        <tissue evidence="1">Leaf</tissue>
    </source>
</reference>
<evidence type="ECO:0000313" key="1">
    <source>
        <dbReference type="EMBL" id="KAG5616835.1"/>
    </source>
</evidence>
<dbReference type="Proteomes" id="UP000824120">
    <property type="component" value="Chromosome 3"/>
</dbReference>
<dbReference type="AlphaFoldDB" id="A0A9J5ZXM5"/>
<protein>
    <submittedName>
        <fullName evidence="1">Uncharacterized protein</fullName>
    </submittedName>
</protein>